<dbReference type="Pfam" id="PF19086">
    <property type="entry name" value="Terpene_syn_C_2"/>
    <property type="match status" value="1"/>
</dbReference>
<dbReference type="AlphaFoldDB" id="A0A3D8Q4E4"/>
<dbReference type="Gene3D" id="1.10.600.10">
    <property type="entry name" value="Farnesyl Diphosphate Synthase"/>
    <property type="match status" value="2"/>
</dbReference>
<comment type="caution">
    <text evidence="1">The sequence shown here is derived from an EMBL/GenBank/DDBJ whole genome shotgun (WGS) entry which is preliminary data.</text>
</comment>
<dbReference type="SUPFAM" id="SSF48576">
    <property type="entry name" value="Terpenoid synthases"/>
    <property type="match status" value="1"/>
</dbReference>
<organism evidence="1 2">
    <name type="scientific">Coleophoma crateriformis</name>
    <dbReference type="NCBI Taxonomy" id="565419"/>
    <lineage>
        <taxon>Eukaryota</taxon>
        <taxon>Fungi</taxon>
        <taxon>Dikarya</taxon>
        <taxon>Ascomycota</taxon>
        <taxon>Pezizomycotina</taxon>
        <taxon>Leotiomycetes</taxon>
        <taxon>Helotiales</taxon>
        <taxon>Dermateaceae</taxon>
        <taxon>Coleophoma</taxon>
    </lineage>
</organism>
<evidence type="ECO:0000313" key="2">
    <source>
        <dbReference type="Proteomes" id="UP000256328"/>
    </source>
</evidence>
<evidence type="ECO:0000313" key="1">
    <source>
        <dbReference type="EMBL" id="RDW56498.1"/>
    </source>
</evidence>
<keyword evidence="2" id="KW-1185">Reference proteome</keyword>
<dbReference type="InterPro" id="IPR008949">
    <property type="entry name" value="Isoprenoid_synthase_dom_sf"/>
</dbReference>
<evidence type="ECO:0008006" key="3">
    <source>
        <dbReference type="Google" id="ProtNLM"/>
    </source>
</evidence>
<gene>
    <name evidence="1" type="ORF">BP5796_13139</name>
</gene>
<proteinExistence type="predicted"/>
<protein>
    <recommendedName>
        <fullName evidence="3">Terpene synthase</fullName>
    </recommendedName>
</protein>
<accession>A0A3D8Q4E4</accession>
<sequence length="324" mass="36980">MDLHRHQQVLSTIRGKTVEIPDFRFLLDKWPRKVNLNYSSVIATADQAIESIFQDDKKVKSLKSANLALFASMAFPHAAIDKLEILTLWGIWIYMWDDEVDEPDGLHTNNLESGNVYREQTINFVEYYLGLGEQVEVPTSQNPIIDSFRPIGQRFEKCYSVEQCQSVFDELEFAMQMSREEQQARRSDRIPTVNEYMRVRMGSSGVGLLLSAMESNDILSLKKEIAADWLSNIVSLTFVECGNLQKAVDMAYAALVAAIDRFEAAAKDLLSHPESLTVPEEEARSLVDGLRDAWVGVIYWQYESRRYCPPEADIRDGQFSVTMQ</sequence>
<dbReference type="Proteomes" id="UP000256328">
    <property type="component" value="Unassembled WGS sequence"/>
</dbReference>
<dbReference type="OrthoDB" id="2861623at2759"/>
<reference evidence="1 2" key="1">
    <citation type="journal article" date="2018" name="IMA Fungus">
        <title>IMA Genome-F 9: Draft genome sequence of Annulohypoxylon stygium, Aspergillus mulundensis, Berkeleyomyces basicola (syn. Thielaviopsis basicola), Ceratocystis smalleyi, two Cercospora beticola strains, Coleophoma cylindrospora, Fusarium fracticaudum, Phialophora cf. hyalina, and Morchella septimelata.</title>
        <authorList>
            <person name="Wingfield B.D."/>
            <person name="Bills G.F."/>
            <person name="Dong Y."/>
            <person name="Huang W."/>
            <person name="Nel W.J."/>
            <person name="Swalarsk-Parry B.S."/>
            <person name="Vaghefi N."/>
            <person name="Wilken P.M."/>
            <person name="An Z."/>
            <person name="de Beer Z.W."/>
            <person name="De Vos L."/>
            <person name="Chen L."/>
            <person name="Duong T.A."/>
            <person name="Gao Y."/>
            <person name="Hammerbacher A."/>
            <person name="Kikkert J.R."/>
            <person name="Li Y."/>
            <person name="Li H."/>
            <person name="Li K."/>
            <person name="Li Q."/>
            <person name="Liu X."/>
            <person name="Ma X."/>
            <person name="Naidoo K."/>
            <person name="Pethybridge S.J."/>
            <person name="Sun J."/>
            <person name="Steenkamp E.T."/>
            <person name="van der Nest M.A."/>
            <person name="van Wyk S."/>
            <person name="Wingfield M.J."/>
            <person name="Xiong C."/>
            <person name="Yue Q."/>
            <person name="Zhang X."/>
        </authorList>
    </citation>
    <scope>NUCLEOTIDE SEQUENCE [LARGE SCALE GENOMIC DNA]</scope>
    <source>
        <strain evidence="1 2">BP5796</strain>
    </source>
</reference>
<name>A0A3D8Q4E4_9HELO</name>
<dbReference type="EMBL" id="PDLN01000026">
    <property type="protein sequence ID" value="RDW56498.1"/>
    <property type="molecule type" value="Genomic_DNA"/>
</dbReference>